<reference evidence="1" key="1">
    <citation type="journal article" date="2014" name="Int. J. Syst. Evol. Microbiol.">
        <title>Complete genome sequence of Corynebacterium casei LMG S-19264T (=DSM 44701T), isolated from a smear-ripened cheese.</title>
        <authorList>
            <consortium name="US DOE Joint Genome Institute (JGI-PGF)"/>
            <person name="Walter F."/>
            <person name="Albersmeier A."/>
            <person name="Kalinowski J."/>
            <person name="Ruckert C."/>
        </authorList>
    </citation>
    <scope>NUCLEOTIDE SEQUENCE</scope>
    <source>
        <strain evidence="1">CGMCC 4.7306</strain>
    </source>
</reference>
<accession>A0A917W9D9</accession>
<dbReference type="EMBL" id="BMMZ01000015">
    <property type="protein sequence ID" value="GGL80805.1"/>
    <property type="molecule type" value="Genomic_DNA"/>
</dbReference>
<gene>
    <name evidence="1" type="ORF">GCM10011575_43940</name>
</gene>
<sequence length="231" mass="24384">MTDTAGTALVVGASRALGLALTEELAARDWTVIATTRGGRRTGLHDLAERAHGRVEIETLDMTDADQIADLGRRLAGRGIDLLFINGAIAGDNVPASEVPVEEFATVMVTNALSPMRVIAALEHLVPPTGTIGVMSSRQGSISLNTNGGNDVYRASKAALNQLMRSRAARHSDDPRTLLLIHPGHVQTDLGGAGAPLAIADSVPRVVDVILAHRHDGGLHFLAYTDETVPW</sequence>
<protein>
    <submittedName>
        <fullName evidence="1">Short-chain dehydrogenase</fullName>
    </submittedName>
</protein>
<dbReference type="SUPFAM" id="SSF51735">
    <property type="entry name" value="NAD(P)-binding Rossmann-fold domains"/>
    <property type="match status" value="1"/>
</dbReference>
<organism evidence="1 2">
    <name type="scientific">Microlunatus endophyticus</name>
    <dbReference type="NCBI Taxonomy" id="1716077"/>
    <lineage>
        <taxon>Bacteria</taxon>
        <taxon>Bacillati</taxon>
        <taxon>Actinomycetota</taxon>
        <taxon>Actinomycetes</taxon>
        <taxon>Propionibacteriales</taxon>
        <taxon>Propionibacteriaceae</taxon>
        <taxon>Microlunatus</taxon>
    </lineage>
</organism>
<dbReference type="Pfam" id="PF00106">
    <property type="entry name" value="adh_short"/>
    <property type="match status" value="1"/>
</dbReference>
<dbReference type="InterPro" id="IPR036291">
    <property type="entry name" value="NAD(P)-bd_dom_sf"/>
</dbReference>
<dbReference type="Proteomes" id="UP000613840">
    <property type="component" value="Unassembled WGS sequence"/>
</dbReference>
<dbReference type="RefSeq" id="WP_188897858.1">
    <property type="nucleotide sequence ID" value="NZ_BMMZ01000015.1"/>
</dbReference>
<dbReference type="AlphaFoldDB" id="A0A917W9D9"/>
<dbReference type="GO" id="GO:0016616">
    <property type="term" value="F:oxidoreductase activity, acting on the CH-OH group of donors, NAD or NADP as acceptor"/>
    <property type="evidence" value="ECO:0007669"/>
    <property type="project" value="TreeGrafter"/>
</dbReference>
<name>A0A917W9D9_9ACTN</name>
<dbReference type="InterPro" id="IPR052184">
    <property type="entry name" value="SDR_enzymes"/>
</dbReference>
<dbReference type="PRINTS" id="PR00081">
    <property type="entry name" value="GDHRDH"/>
</dbReference>
<dbReference type="Gene3D" id="3.40.50.720">
    <property type="entry name" value="NAD(P)-binding Rossmann-like Domain"/>
    <property type="match status" value="1"/>
</dbReference>
<dbReference type="InterPro" id="IPR002347">
    <property type="entry name" value="SDR_fam"/>
</dbReference>
<dbReference type="PANTHER" id="PTHR45458">
    <property type="entry name" value="SHORT-CHAIN DEHYDROGENASE/REDUCTASE SDR"/>
    <property type="match status" value="1"/>
</dbReference>
<proteinExistence type="predicted"/>
<reference evidence="1" key="2">
    <citation type="submission" date="2020-09" db="EMBL/GenBank/DDBJ databases">
        <authorList>
            <person name="Sun Q."/>
            <person name="Zhou Y."/>
        </authorList>
    </citation>
    <scope>NUCLEOTIDE SEQUENCE</scope>
    <source>
        <strain evidence="1">CGMCC 4.7306</strain>
    </source>
</reference>
<comment type="caution">
    <text evidence="1">The sequence shown here is derived from an EMBL/GenBank/DDBJ whole genome shotgun (WGS) entry which is preliminary data.</text>
</comment>
<dbReference type="PANTHER" id="PTHR45458:SF1">
    <property type="entry name" value="SHORT CHAIN DEHYDROGENASE"/>
    <property type="match status" value="1"/>
</dbReference>
<evidence type="ECO:0000313" key="2">
    <source>
        <dbReference type="Proteomes" id="UP000613840"/>
    </source>
</evidence>
<evidence type="ECO:0000313" key="1">
    <source>
        <dbReference type="EMBL" id="GGL80805.1"/>
    </source>
</evidence>
<keyword evidence="2" id="KW-1185">Reference proteome</keyword>